<evidence type="ECO:0000259" key="8">
    <source>
        <dbReference type="Pfam" id="PF02706"/>
    </source>
</evidence>
<dbReference type="Pfam" id="PF06564">
    <property type="entry name" value="CBP_BcsQ"/>
    <property type="match status" value="1"/>
</dbReference>
<dbReference type="InterPro" id="IPR017746">
    <property type="entry name" value="Cellulose_synthase_operon_BcsQ"/>
</dbReference>
<evidence type="ECO:0000313" key="9">
    <source>
        <dbReference type="EMBL" id="MCW1914810.1"/>
    </source>
</evidence>
<proteinExistence type="predicted"/>
<dbReference type="EMBL" id="JAPDDR010000007">
    <property type="protein sequence ID" value="MCW1914810.1"/>
    <property type="molecule type" value="Genomic_DNA"/>
</dbReference>
<reference evidence="9" key="1">
    <citation type="submission" date="2022-10" db="EMBL/GenBank/DDBJ databases">
        <title>Luteolibacter sp. GHJ8, whole genome shotgun sequencing project.</title>
        <authorList>
            <person name="Zhao G."/>
            <person name="Shen L."/>
        </authorList>
    </citation>
    <scope>NUCLEOTIDE SEQUENCE</scope>
    <source>
        <strain evidence="9">GHJ8</strain>
    </source>
</reference>
<feature type="domain" description="Polysaccharide chain length determinant N-terminal" evidence="8">
    <location>
        <begin position="14"/>
        <end position="103"/>
    </location>
</feature>
<evidence type="ECO:0000256" key="3">
    <source>
        <dbReference type="ARBA" id="ARBA00022692"/>
    </source>
</evidence>
<protein>
    <submittedName>
        <fullName evidence="9">Wzz/FepE/Etk N-terminal domain-containing protein</fullName>
    </submittedName>
</protein>
<dbReference type="PANTHER" id="PTHR32309">
    <property type="entry name" value="TYROSINE-PROTEIN KINASE"/>
    <property type="match status" value="1"/>
</dbReference>
<dbReference type="RefSeq" id="WP_264514345.1">
    <property type="nucleotide sequence ID" value="NZ_JAPDDR010000007.1"/>
</dbReference>
<feature type="coiled-coil region" evidence="6">
    <location>
        <begin position="362"/>
        <end position="420"/>
    </location>
</feature>
<name>A0ABT3G6E7_9BACT</name>
<keyword evidence="4 7" id="KW-1133">Transmembrane helix</keyword>
<keyword evidence="5 7" id="KW-0472">Membrane</keyword>
<evidence type="ECO:0000313" key="10">
    <source>
        <dbReference type="Proteomes" id="UP001165653"/>
    </source>
</evidence>
<evidence type="ECO:0000256" key="5">
    <source>
        <dbReference type="ARBA" id="ARBA00023136"/>
    </source>
</evidence>
<keyword evidence="2" id="KW-1003">Cell membrane</keyword>
<dbReference type="PANTHER" id="PTHR32309:SF13">
    <property type="entry name" value="FERRIC ENTEROBACTIN TRANSPORT PROTEIN FEPE"/>
    <property type="match status" value="1"/>
</dbReference>
<sequence>MQKSDPRGAKASFGLQDILYVLFKHKWKILISSALGLGAAACLYVTRTPFYESEAELVINSVVQRGALDGHETEMSAGGRGGEQVVNTEMLILRSGDLAAEVAGAIGVDRLIPQAPDTASLDDAAKVVQYGLEVKPAGKGSNVISVIYRNPDKQLTLDVLEEVVKRYYAKHLEIHRSTSAFESVEAQVKEVKERLATTEAELNKTKSSSGIISLNDEDLSLSSQRERTKQDLNSVKAEIAQQSTRVERLERRLAESTPVEGVSPIGSQAVVKKPAAPVIAAPTAAQVEAYQALVARLDFHQKRDFELQSKYAAGEIQVVRNRQEMERVRREKAEMLERLPGLVGQATATPGTAVVANPAAELEVEKSRLKELEAREASYEADLSSLNVRINELAILKPKLVELERRREMEDGEYRMLETNLKKARVDRTLDPTQMREIRVVDKPSVPIQTFSDLTKKIILGLAGAGVAVGVGLAFLLELVIDRRIKRPNEIESRLQLPLMLSIPFVRPKNRGALLIGNDRPAEKTEGEGAALPAVRGNNGFHAYPPKTDHFIHPYSEAIRDRIVFNFQVNNMTHKPKLMAVTGLSAGAGTSTIAAGLAKAFSEVNGAKVLLVDLTSEYPDDNPMFGNKPLHSLVGALQAARNTRFKEGSQNLYLASAASRKSDPNSTAFGPMHLYELLPHFRASEFDYIIFDMPALAQTSPTLAMAGLMDKVLLVVDGEDTNRETLKWGYSELVKGRADVSCIYNKARTHAPGWVLGEV</sequence>
<evidence type="ECO:0000256" key="2">
    <source>
        <dbReference type="ARBA" id="ARBA00022475"/>
    </source>
</evidence>
<dbReference type="InterPro" id="IPR027417">
    <property type="entry name" value="P-loop_NTPase"/>
</dbReference>
<dbReference type="Pfam" id="PF02706">
    <property type="entry name" value="Wzz"/>
    <property type="match status" value="1"/>
</dbReference>
<dbReference type="SUPFAM" id="SSF52540">
    <property type="entry name" value="P-loop containing nucleoside triphosphate hydrolases"/>
    <property type="match status" value="1"/>
</dbReference>
<evidence type="ECO:0000256" key="7">
    <source>
        <dbReference type="SAM" id="Phobius"/>
    </source>
</evidence>
<comment type="caution">
    <text evidence="9">The sequence shown here is derived from an EMBL/GenBank/DDBJ whole genome shotgun (WGS) entry which is preliminary data.</text>
</comment>
<dbReference type="InterPro" id="IPR003856">
    <property type="entry name" value="LPS_length_determ_N"/>
</dbReference>
<dbReference type="InterPro" id="IPR050445">
    <property type="entry name" value="Bact_polysacc_biosynth/exp"/>
</dbReference>
<gene>
    <name evidence="9" type="ORF">OJ996_14580</name>
</gene>
<keyword evidence="3 7" id="KW-0812">Transmembrane</keyword>
<evidence type="ECO:0000256" key="4">
    <source>
        <dbReference type="ARBA" id="ARBA00022989"/>
    </source>
</evidence>
<accession>A0ABT3G6E7</accession>
<keyword evidence="10" id="KW-1185">Reference proteome</keyword>
<dbReference type="Gene3D" id="3.40.50.300">
    <property type="entry name" value="P-loop containing nucleotide triphosphate hydrolases"/>
    <property type="match status" value="1"/>
</dbReference>
<evidence type="ECO:0000256" key="1">
    <source>
        <dbReference type="ARBA" id="ARBA00004651"/>
    </source>
</evidence>
<organism evidence="9 10">
    <name type="scientific">Luteolibacter rhizosphaerae</name>
    <dbReference type="NCBI Taxonomy" id="2989719"/>
    <lineage>
        <taxon>Bacteria</taxon>
        <taxon>Pseudomonadati</taxon>
        <taxon>Verrucomicrobiota</taxon>
        <taxon>Verrucomicrobiia</taxon>
        <taxon>Verrucomicrobiales</taxon>
        <taxon>Verrucomicrobiaceae</taxon>
        <taxon>Luteolibacter</taxon>
    </lineage>
</organism>
<feature type="coiled-coil region" evidence="6">
    <location>
        <begin position="181"/>
        <end position="252"/>
    </location>
</feature>
<comment type="subcellular location">
    <subcellularLocation>
        <location evidence="1">Cell membrane</location>
        <topology evidence="1">Multi-pass membrane protein</topology>
    </subcellularLocation>
</comment>
<dbReference type="Proteomes" id="UP001165653">
    <property type="component" value="Unassembled WGS sequence"/>
</dbReference>
<feature type="transmembrane region" description="Helical" evidence="7">
    <location>
        <begin position="458"/>
        <end position="481"/>
    </location>
</feature>
<evidence type="ECO:0000256" key="6">
    <source>
        <dbReference type="SAM" id="Coils"/>
    </source>
</evidence>
<keyword evidence="6" id="KW-0175">Coiled coil</keyword>